<evidence type="ECO:0000313" key="11">
    <source>
        <dbReference type="Proteomes" id="UP000269923"/>
    </source>
</evidence>
<dbReference type="GO" id="GO:0005525">
    <property type="term" value="F:GTP binding"/>
    <property type="evidence" value="ECO:0007669"/>
    <property type="project" value="UniProtKB-KW"/>
</dbReference>
<feature type="domain" description="MobA-like NTP transferase" evidence="9">
    <location>
        <begin position="7"/>
        <end position="163"/>
    </location>
</feature>
<dbReference type="STRING" id="1121352.GCA_000620925_01369"/>
<keyword evidence="1" id="KW-0963">Cytoplasm</keyword>
<dbReference type="GO" id="GO:0046872">
    <property type="term" value="F:metal ion binding"/>
    <property type="evidence" value="ECO:0007669"/>
    <property type="project" value="UniProtKB-KW"/>
</dbReference>
<feature type="compositionally biased region" description="Basic and acidic residues" evidence="8">
    <location>
        <begin position="211"/>
        <end position="221"/>
    </location>
</feature>
<proteinExistence type="predicted"/>
<organism evidence="10 11">
    <name type="scientific">Conchiformibius steedae</name>
    <dbReference type="NCBI Taxonomy" id="153493"/>
    <lineage>
        <taxon>Bacteria</taxon>
        <taxon>Pseudomonadati</taxon>
        <taxon>Pseudomonadota</taxon>
        <taxon>Betaproteobacteria</taxon>
        <taxon>Neisseriales</taxon>
        <taxon>Neisseriaceae</taxon>
        <taxon>Conchiformibius</taxon>
    </lineage>
</organism>
<keyword evidence="4" id="KW-0547">Nucleotide-binding</keyword>
<dbReference type="Proteomes" id="UP000269923">
    <property type="component" value="Unassembled WGS sequence"/>
</dbReference>
<sequence>MRAEPLLILCGGRSSRMGSPKPLLPWQNRTLIDTHIAAARRPVWLAADGARFTDSPRAEYLPDSLPDKQGALSAIAPALQRARSQGFNGVYVFSCDTLLNPERVAALLHTAAHTSAWREGVVMLAHGGRGLPLLAHWSAQLAPALANDVAAGQRRVHGWLAQQTTAQVPLPAAEQPLANFNTPAEFAAARAAWQALHPSTFLIPNHAPTHPPERTRTQPNG</sequence>
<dbReference type="OrthoDB" id="9788394at2"/>
<keyword evidence="6" id="KW-0342">GTP-binding</keyword>
<dbReference type="PANTHER" id="PTHR19136">
    <property type="entry name" value="MOLYBDENUM COFACTOR GUANYLYLTRANSFERASE"/>
    <property type="match status" value="1"/>
</dbReference>
<comment type="caution">
    <text evidence="10">The sequence shown here is derived from an EMBL/GenBank/DDBJ whole genome shotgun (WGS) entry which is preliminary data.</text>
</comment>
<dbReference type="CDD" id="cd02503">
    <property type="entry name" value="MobA"/>
    <property type="match status" value="1"/>
</dbReference>
<evidence type="ECO:0000256" key="7">
    <source>
        <dbReference type="ARBA" id="ARBA00023150"/>
    </source>
</evidence>
<protein>
    <submittedName>
        <fullName evidence="10">Molybdenum cofactor guanylyltransferase</fullName>
    </submittedName>
</protein>
<dbReference type="InterPro" id="IPR029044">
    <property type="entry name" value="Nucleotide-diphossugar_trans"/>
</dbReference>
<keyword evidence="5" id="KW-0460">Magnesium</keyword>
<keyword evidence="10" id="KW-0548">Nucleotidyltransferase</keyword>
<gene>
    <name evidence="10" type="ORF">EII21_06085</name>
</gene>
<name>A0A3P2A436_9NEIS</name>
<keyword evidence="7" id="KW-0501">Molybdenum cofactor biosynthesis</keyword>
<keyword evidence="2 10" id="KW-0808">Transferase</keyword>
<evidence type="ECO:0000256" key="1">
    <source>
        <dbReference type="ARBA" id="ARBA00022490"/>
    </source>
</evidence>
<dbReference type="Pfam" id="PF12804">
    <property type="entry name" value="NTP_transf_3"/>
    <property type="match status" value="1"/>
</dbReference>
<evidence type="ECO:0000259" key="9">
    <source>
        <dbReference type="Pfam" id="PF12804"/>
    </source>
</evidence>
<feature type="region of interest" description="Disordered" evidence="8">
    <location>
        <begin position="202"/>
        <end position="221"/>
    </location>
</feature>
<dbReference type="EMBL" id="RQYC01000007">
    <property type="protein sequence ID" value="RRD90201.1"/>
    <property type="molecule type" value="Genomic_DNA"/>
</dbReference>
<keyword evidence="3" id="KW-0479">Metal-binding</keyword>
<dbReference type="GO" id="GO:1902758">
    <property type="term" value="P:bis(molybdopterin guanine dinucleotide)molybdenum biosynthetic process"/>
    <property type="evidence" value="ECO:0007669"/>
    <property type="project" value="TreeGrafter"/>
</dbReference>
<dbReference type="InterPro" id="IPR025877">
    <property type="entry name" value="MobA-like_NTP_Trfase"/>
</dbReference>
<evidence type="ECO:0000313" key="10">
    <source>
        <dbReference type="EMBL" id="RRD90201.1"/>
    </source>
</evidence>
<evidence type="ECO:0000256" key="6">
    <source>
        <dbReference type="ARBA" id="ARBA00023134"/>
    </source>
</evidence>
<evidence type="ECO:0000256" key="4">
    <source>
        <dbReference type="ARBA" id="ARBA00022741"/>
    </source>
</evidence>
<dbReference type="SUPFAM" id="SSF53448">
    <property type="entry name" value="Nucleotide-diphospho-sugar transferases"/>
    <property type="match status" value="1"/>
</dbReference>
<keyword evidence="11" id="KW-1185">Reference proteome</keyword>
<reference evidence="10 11" key="1">
    <citation type="submission" date="2018-11" db="EMBL/GenBank/DDBJ databases">
        <title>Genomes From Bacteria Associated with the Canine Oral Cavity: a Test Case for Automated Genome-Based Taxonomic Assignment.</title>
        <authorList>
            <person name="Coil D.A."/>
            <person name="Jospin G."/>
            <person name="Darling A.E."/>
            <person name="Wallis C."/>
            <person name="Davis I.J."/>
            <person name="Harris S."/>
            <person name="Eisen J.A."/>
            <person name="Holcombe L.J."/>
            <person name="O'Flynn C."/>
        </authorList>
    </citation>
    <scope>NUCLEOTIDE SEQUENCE [LARGE SCALE GENOMIC DNA]</scope>
    <source>
        <strain evidence="10 11">COT-280</strain>
    </source>
</reference>
<evidence type="ECO:0000256" key="5">
    <source>
        <dbReference type="ARBA" id="ARBA00022842"/>
    </source>
</evidence>
<dbReference type="AlphaFoldDB" id="A0A3P2A436"/>
<dbReference type="RefSeq" id="WP_124794781.1">
    <property type="nucleotide sequence ID" value="NZ_RQYC01000007.1"/>
</dbReference>
<dbReference type="PANTHER" id="PTHR19136:SF81">
    <property type="entry name" value="MOLYBDENUM COFACTOR GUANYLYLTRANSFERASE"/>
    <property type="match status" value="1"/>
</dbReference>
<accession>A0A3P2A436</accession>
<evidence type="ECO:0000256" key="8">
    <source>
        <dbReference type="SAM" id="MobiDB-lite"/>
    </source>
</evidence>
<dbReference type="Gene3D" id="3.90.550.10">
    <property type="entry name" value="Spore Coat Polysaccharide Biosynthesis Protein SpsA, Chain A"/>
    <property type="match status" value="1"/>
</dbReference>
<evidence type="ECO:0000256" key="2">
    <source>
        <dbReference type="ARBA" id="ARBA00022679"/>
    </source>
</evidence>
<dbReference type="InterPro" id="IPR013482">
    <property type="entry name" value="Molybde_CF_guanTrfase"/>
</dbReference>
<evidence type="ECO:0000256" key="3">
    <source>
        <dbReference type="ARBA" id="ARBA00022723"/>
    </source>
</evidence>
<dbReference type="GO" id="GO:0016779">
    <property type="term" value="F:nucleotidyltransferase activity"/>
    <property type="evidence" value="ECO:0007669"/>
    <property type="project" value="UniProtKB-KW"/>
</dbReference>